<dbReference type="PROSITE" id="PS00070">
    <property type="entry name" value="ALDEHYDE_DEHYDR_CYS"/>
    <property type="match status" value="1"/>
</dbReference>
<evidence type="ECO:0000313" key="9">
    <source>
        <dbReference type="EMBL" id="TKW50165.1"/>
    </source>
</evidence>
<reference evidence="9 10" key="1">
    <citation type="journal article" date="2019" name="PLoS ONE">
        <title>Comparative genome analysis indicates high evolutionary potential of pathogenicity genes in Colletotrichum tanaceti.</title>
        <authorList>
            <person name="Lelwala R.V."/>
            <person name="Korhonen P.K."/>
            <person name="Young N.D."/>
            <person name="Scott J.B."/>
            <person name="Ades P.A."/>
            <person name="Gasser R.B."/>
            <person name="Taylor P.W.J."/>
        </authorList>
    </citation>
    <scope>NUCLEOTIDE SEQUENCE [LARGE SCALE GENOMIC DNA]</scope>
    <source>
        <strain evidence="9">BRIP57314</strain>
    </source>
</reference>
<dbReference type="InterPro" id="IPR016160">
    <property type="entry name" value="Ald_DH_CS_CYS"/>
</dbReference>
<dbReference type="GO" id="GO:0004029">
    <property type="term" value="F:aldehyde dehydrogenase (NAD+) activity"/>
    <property type="evidence" value="ECO:0007669"/>
    <property type="project" value="UniProtKB-EC"/>
</dbReference>
<name>A0A4U6X4Q1_9PEZI</name>
<dbReference type="CDD" id="cd07106">
    <property type="entry name" value="ALDH_AldA-AAD23400"/>
    <property type="match status" value="1"/>
</dbReference>
<dbReference type="InterPro" id="IPR016163">
    <property type="entry name" value="Ald_DH_C"/>
</dbReference>
<evidence type="ECO:0000256" key="1">
    <source>
        <dbReference type="ARBA" id="ARBA00009986"/>
    </source>
</evidence>
<feature type="active site" evidence="5">
    <location>
        <position position="283"/>
    </location>
</feature>
<comment type="caution">
    <text evidence="9">The sequence shown here is derived from an EMBL/GenBank/DDBJ whole genome shotgun (WGS) entry which is preliminary data.</text>
</comment>
<evidence type="ECO:0000256" key="4">
    <source>
        <dbReference type="ARBA" id="ARBA00049194"/>
    </source>
</evidence>
<dbReference type="PROSITE" id="PS00687">
    <property type="entry name" value="ALDEHYDE_DEHYDR_GLU"/>
    <property type="match status" value="1"/>
</dbReference>
<sequence length="513" mass="55818">MAAATAATTTNGTSKLDWTTFYNVIDGKLETTGKTRHSVNPSTLEANPEVPVSTPEDVDRAVQAARRAQEGWAETPYEERQKALARLAEAIEAHADEFALMLTKEQGKALQFSHFEVSECVKHFKGMSSLPFSEEVVDNNPDRRIITRYTPLGVAVGIVPWNCNPPPSRYGPDSRLVDFSAKRVVLIWGIYAACGKIGPGLVTGNAFILKPSPFTPYCDLKLVELAQQFFPPGVFQALSGDDNLGPWLTSHPGVDKVSFTGSTATGKRVMESCSKTLKRVTLELGGNDAAIVLPDVDVKAVAPKIAMLALYNSGQVCVAIKRLYIHEDIYDELVAEIAGFVKNLPVGDGRQESSVLGPVQSQMQFDRVRELLQDIEEQKLKVVAGSTAPADHGKGYFITPTIVDNPPDDSRIVVEEPFGPVFPVLKWSDEKDVVRRANDTLMGLGASVWSKDLDKAQSIGKKLKAGSIWINSHLELQYDVPFGGHKQSGVGHQYGAAGLKAYCNAQSMFVTKA</sequence>
<comment type="similarity">
    <text evidence="1 6">Belongs to the aldehyde dehydrogenase family.</text>
</comment>
<dbReference type="EC" id="1.2.1.3" evidence="3"/>
<comment type="catalytic activity">
    <reaction evidence="4">
        <text>an aldehyde + NAD(+) + H2O = a carboxylate + NADH + 2 H(+)</text>
        <dbReference type="Rhea" id="RHEA:16185"/>
        <dbReference type="ChEBI" id="CHEBI:15377"/>
        <dbReference type="ChEBI" id="CHEBI:15378"/>
        <dbReference type="ChEBI" id="CHEBI:17478"/>
        <dbReference type="ChEBI" id="CHEBI:29067"/>
        <dbReference type="ChEBI" id="CHEBI:57540"/>
        <dbReference type="ChEBI" id="CHEBI:57945"/>
        <dbReference type="EC" id="1.2.1.3"/>
    </reaction>
</comment>
<dbReference type="Proteomes" id="UP000310108">
    <property type="component" value="Unassembled WGS sequence"/>
</dbReference>
<dbReference type="FunFam" id="3.40.309.10:FF:000009">
    <property type="entry name" value="Aldehyde dehydrogenase A"/>
    <property type="match status" value="1"/>
</dbReference>
<keyword evidence="2 6" id="KW-0560">Oxidoreductase</keyword>
<dbReference type="SUPFAM" id="SSF53720">
    <property type="entry name" value="ALDH-like"/>
    <property type="match status" value="1"/>
</dbReference>
<keyword evidence="10" id="KW-1185">Reference proteome</keyword>
<dbReference type="EMBL" id="PJEX01000429">
    <property type="protein sequence ID" value="TKW50165.1"/>
    <property type="molecule type" value="Genomic_DNA"/>
</dbReference>
<evidence type="ECO:0000256" key="3">
    <source>
        <dbReference type="ARBA" id="ARBA00024226"/>
    </source>
</evidence>
<dbReference type="Gene3D" id="3.40.605.10">
    <property type="entry name" value="Aldehyde Dehydrogenase, Chain A, domain 1"/>
    <property type="match status" value="2"/>
</dbReference>
<evidence type="ECO:0000256" key="2">
    <source>
        <dbReference type="ARBA" id="ARBA00023002"/>
    </source>
</evidence>
<evidence type="ECO:0000256" key="6">
    <source>
        <dbReference type="RuleBase" id="RU003345"/>
    </source>
</evidence>
<feature type="region of interest" description="Disordered" evidence="7">
    <location>
        <begin position="33"/>
        <end position="55"/>
    </location>
</feature>
<dbReference type="PANTHER" id="PTHR11699">
    <property type="entry name" value="ALDEHYDE DEHYDROGENASE-RELATED"/>
    <property type="match status" value="1"/>
</dbReference>
<gene>
    <name evidence="9" type="primary">feaB</name>
    <name evidence="9" type="ORF">CTA1_1083</name>
</gene>
<dbReference type="Gene3D" id="3.40.309.10">
    <property type="entry name" value="Aldehyde Dehydrogenase, Chain A, domain 2"/>
    <property type="match status" value="1"/>
</dbReference>
<organism evidence="9 10">
    <name type="scientific">Colletotrichum tanaceti</name>
    <dbReference type="NCBI Taxonomy" id="1306861"/>
    <lineage>
        <taxon>Eukaryota</taxon>
        <taxon>Fungi</taxon>
        <taxon>Dikarya</taxon>
        <taxon>Ascomycota</taxon>
        <taxon>Pezizomycotina</taxon>
        <taxon>Sordariomycetes</taxon>
        <taxon>Hypocreomycetidae</taxon>
        <taxon>Glomerellales</taxon>
        <taxon>Glomerellaceae</taxon>
        <taxon>Colletotrichum</taxon>
        <taxon>Colletotrichum destructivum species complex</taxon>
    </lineage>
</organism>
<dbReference type="AlphaFoldDB" id="A0A4U6X4Q1"/>
<protein>
    <recommendedName>
        <fullName evidence="3">aldehyde dehydrogenase (NAD(+))</fullName>
        <ecNumber evidence="3">1.2.1.3</ecNumber>
    </recommendedName>
</protein>
<dbReference type="InterPro" id="IPR044086">
    <property type="entry name" value="LUC3-like"/>
</dbReference>
<feature type="domain" description="Aldehyde dehydrogenase" evidence="8">
    <location>
        <begin position="33"/>
        <end position="163"/>
    </location>
</feature>
<evidence type="ECO:0000313" key="10">
    <source>
        <dbReference type="Proteomes" id="UP000310108"/>
    </source>
</evidence>
<accession>A0A4U6X4Q1</accession>
<feature type="domain" description="Aldehyde dehydrogenase" evidence="8">
    <location>
        <begin position="192"/>
        <end position="507"/>
    </location>
</feature>
<dbReference type="InterPro" id="IPR016162">
    <property type="entry name" value="Ald_DH_N"/>
</dbReference>
<dbReference type="Pfam" id="PF00171">
    <property type="entry name" value="Aldedh"/>
    <property type="match status" value="2"/>
</dbReference>
<dbReference type="InterPro" id="IPR015590">
    <property type="entry name" value="Aldehyde_DH_dom"/>
</dbReference>
<dbReference type="InterPro" id="IPR029510">
    <property type="entry name" value="Ald_DH_CS_GLU"/>
</dbReference>
<proteinExistence type="inferred from homology"/>
<evidence type="ECO:0000259" key="8">
    <source>
        <dbReference type="Pfam" id="PF00171"/>
    </source>
</evidence>
<dbReference type="InterPro" id="IPR016161">
    <property type="entry name" value="Ald_DH/histidinol_DH"/>
</dbReference>
<evidence type="ECO:0000256" key="7">
    <source>
        <dbReference type="SAM" id="MobiDB-lite"/>
    </source>
</evidence>
<evidence type="ECO:0000256" key="5">
    <source>
        <dbReference type="PROSITE-ProRule" id="PRU10007"/>
    </source>
</evidence>
<dbReference type="STRING" id="1306861.A0A4U6X4Q1"/>